<reference evidence="2" key="1">
    <citation type="journal article" date="2023" name="Nat. Commun.">
        <title>Diploid and tetraploid genomes of Acorus and the evolution of monocots.</title>
        <authorList>
            <person name="Ma L."/>
            <person name="Liu K.W."/>
            <person name="Li Z."/>
            <person name="Hsiao Y.Y."/>
            <person name="Qi Y."/>
            <person name="Fu T."/>
            <person name="Tang G.D."/>
            <person name="Zhang D."/>
            <person name="Sun W.H."/>
            <person name="Liu D.K."/>
            <person name="Li Y."/>
            <person name="Chen G.Z."/>
            <person name="Liu X.D."/>
            <person name="Liao X.Y."/>
            <person name="Jiang Y.T."/>
            <person name="Yu X."/>
            <person name="Hao Y."/>
            <person name="Huang J."/>
            <person name="Zhao X.W."/>
            <person name="Ke S."/>
            <person name="Chen Y.Y."/>
            <person name="Wu W.L."/>
            <person name="Hsu J.L."/>
            <person name="Lin Y.F."/>
            <person name="Huang M.D."/>
            <person name="Li C.Y."/>
            <person name="Huang L."/>
            <person name="Wang Z.W."/>
            <person name="Zhao X."/>
            <person name="Zhong W.Y."/>
            <person name="Peng D.H."/>
            <person name="Ahmad S."/>
            <person name="Lan S."/>
            <person name="Zhang J.S."/>
            <person name="Tsai W.C."/>
            <person name="Van de Peer Y."/>
            <person name="Liu Z.J."/>
        </authorList>
    </citation>
    <scope>NUCLEOTIDE SEQUENCE</scope>
    <source>
        <strain evidence="2">CP</strain>
    </source>
</reference>
<gene>
    <name evidence="2" type="ORF">QJS10_CPB04g01263</name>
</gene>
<dbReference type="GO" id="GO:0030687">
    <property type="term" value="C:preribosome, large subunit precursor"/>
    <property type="evidence" value="ECO:0007669"/>
    <property type="project" value="TreeGrafter"/>
</dbReference>
<keyword evidence="3" id="KW-1185">Reference proteome</keyword>
<dbReference type="PROSITE" id="PS50294">
    <property type="entry name" value="WD_REPEATS_REGION"/>
    <property type="match status" value="1"/>
</dbReference>
<dbReference type="SUPFAM" id="SSF50978">
    <property type="entry name" value="WD40 repeat-like"/>
    <property type="match status" value="1"/>
</dbReference>
<evidence type="ECO:0000256" key="1">
    <source>
        <dbReference type="PROSITE-ProRule" id="PRU00221"/>
    </source>
</evidence>
<dbReference type="InterPro" id="IPR015943">
    <property type="entry name" value="WD40/YVTN_repeat-like_dom_sf"/>
</dbReference>
<evidence type="ECO:0000313" key="2">
    <source>
        <dbReference type="EMBL" id="KAK1318531.1"/>
    </source>
</evidence>
<evidence type="ECO:0000313" key="3">
    <source>
        <dbReference type="Proteomes" id="UP001180020"/>
    </source>
</evidence>
<dbReference type="Pfam" id="PF00400">
    <property type="entry name" value="WD40"/>
    <property type="match status" value="1"/>
</dbReference>
<dbReference type="GO" id="GO:0043021">
    <property type="term" value="F:ribonucleoprotein complex binding"/>
    <property type="evidence" value="ECO:0007669"/>
    <property type="project" value="TreeGrafter"/>
</dbReference>
<dbReference type="PANTHER" id="PTHR17605:SF0">
    <property type="entry name" value="RIBOSOME BIOGENESIS PROTEIN BOP1"/>
    <property type="match status" value="1"/>
</dbReference>
<name>A0AAV9EXR7_ACOCL</name>
<reference evidence="2" key="2">
    <citation type="submission" date="2023-06" db="EMBL/GenBank/DDBJ databases">
        <authorList>
            <person name="Ma L."/>
            <person name="Liu K.-W."/>
            <person name="Li Z."/>
            <person name="Hsiao Y.-Y."/>
            <person name="Qi Y."/>
            <person name="Fu T."/>
            <person name="Tang G."/>
            <person name="Zhang D."/>
            <person name="Sun W.-H."/>
            <person name="Liu D.-K."/>
            <person name="Li Y."/>
            <person name="Chen G.-Z."/>
            <person name="Liu X.-D."/>
            <person name="Liao X.-Y."/>
            <person name="Jiang Y.-T."/>
            <person name="Yu X."/>
            <person name="Hao Y."/>
            <person name="Huang J."/>
            <person name="Zhao X.-W."/>
            <person name="Ke S."/>
            <person name="Chen Y.-Y."/>
            <person name="Wu W.-L."/>
            <person name="Hsu J.-L."/>
            <person name="Lin Y.-F."/>
            <person name="Huang M.-D."/>
            <person name="Li C.-Y."/>
            <person name="Huang L."/>
            <person name="Wang Z.-W."/>
            <person name="Zhao X."/>
            <person name="Zhong W.-Y."/>
            <person name="Peng D.-H."/>
            <person name="Ahmad S."/>
            <person name="Lan S."/>
            <person name="Zhang J.-S."/>
            <person name="Tsai W.-C."/>
            <person name="Van De Peer Y."/>
            <person name="Liu Z.-J."/>
        </authorList>
    </citation>
    <scope>NUCLEOTIDE SEQUENCE</scope>
    <source>
        <strain evidence="2">CP</strain>
        <tissue evidence="2">Leaves</tissue>
    </source>
</reference>
<feature type="repeat" description="WD" evidence="1">
    <location>
        <begin position="27"/>
        <end position="68"/>
    </location>
</feature>
<dbReference type="GO" id="GO:0000463">
    <property type="term" value="P:maturation of LSU-rRNA from tricistronic rRNA transcript (SSU-rRNA, 5.8S rRNA, LSU-rRNA)"/>
    <property type="evidence" value="ECO:0007669"/>
    <property type="project" value="TreeGrafter"/>
</dbReference>
<proteinExistence type="predicted"/>
<dbReference type="InterPro" id="IPR028598">
    <property type="entry name" value="BOP1/Erb1"/>
</dbReference>
<keyword evidence="1" id="KW-0853">WD repeat</keyword>
<dbReference type="InterPro" id="IPR001680">
    <property type="entry name" value="WD40_rpt"/>
</dbReference>
<dbReference type="AlphaFoldDB" id="A0AAV9EXR7"/>
<protein>
    <submittedName>
        <fullName evidence="2">Uncharacterized protein</fullName>
    </submittedName>
</protein>
<organism evidence="2 3">
    <name type="scientific">Acorus calamus</name>
    <name type="common">Sweet flag</name>
    <dbReference type="NCBI Taxonomy" id="4465"/>
    <lineage>
        <taxon>Eukaryota</taxon>
        <taxon>Viridiplantae</taxon>
        <taxon>Streptophyta</taxon>
        <taxon>Embryophyta</taxon>
        <taxon>Tracheophyta</taxon>
        <taxon>Spermatophyta</taxon>
        <taxon>Magnoliopsida</taxon>
        <taxon>Liliopsida</taxon>
        <taxon>Acoraceae</taxon>
        <taxon>Acorus</taxon>
    </lineage>
</organism>
<dbReference type="SMART" id="SM00320">
    <property type="entry name" value="WD40"/>
    <property type="match status" value="1"/>
</dbReference>
<accession>A0AAV9EXR7</accession>
<dbReference type="GO" id="GO:0070545">
    <property type="term" value="C:PeBoW complex"/>
    <property type="evidence" value="ECO:0007669"/>
    <property type="project" value="TreeGrafter"/>
</dbReference>
<dbReference type="Gene3D" id="2.130.10.10">
    <property type="entry name" value="YVTN repeat-like/Quinoprotein amine dehydrogenase"/>
    <property type="match status" value="1"/>
</dbReference>
<dbReference type="InterPro" id="IPR036322">
    <property type="entry name" value="WD40_repeat_dom_sf"/>
</dbReference>
<dbReference type="Proteomes" id="UP001180020">
    <property type="component" value="Unassembled WGS sequence"/>
</dbReference>
<dbReference type="PROSITE" id="PS50082">
    <property type="entry name" value="WD_REPEATS_2"/>
    <property type="match status" value="1"/>
</dbReference>
<dbReference type="EMBL" id="JAUJYO010000004">
    <property type="protein sequence ID" value="KAK1318531.1"/>
    <property type="molecule type" value="Genomic_DNA"/>
</dbReference>
<sequence>MDPESLKPKPPRWKDLKPYPIICYLDYKGHTGSMVSISVSMTGQWIASGSKDGTVQIWEDETGRCLRVWEVDEAVKHVSWNPEPDLPILAVCVVFPKLNGIAKETILPQLCLVDVKFLGVNGYRCV</sequence>
<comment type="caution">
    <text evidence="2">The sequence shown here is derived from an EMBL/GenBank/DDBJ whole genome shotgun (WGS) entry which is preliminary data.</text>
</comment>
<dbReference type="PANTHER" id="PTHR17605">
    <property type="entry name" value="RIBOSOME BIOGENESIS PROTEIN BOP1 BLOCK OF PROLIFERATION 1 PROTEIN"/>
    <property type="match status" value="1"/>
</dbReference>